<reference evidence="2 3" key="1">
    <citation type="submission" date="2015-12" db="EMBL/GenBank/DDBJ databases">
        <title>The genome of Folsomia candida.</title>
        <authorList>
            <person name="Faddeeva A."/>
            <person name="Derks M.F."/>
            <person name="Anvar Y."/>
            <person name="Smit S."/>
            <person name="Van Straalen N."/>
            <person name="Roelofs D."/>
        </authorList>
    </citation>
    <scope>NUCLEOTIDE SEQUENCE [LARGE SCALE GENOMIC DNA]</scope>
    <source>
        <strain evidence="2 3">VU population</strain>
        <tissue evidence="2">Whole body</tissue>
    </source>
</reference>
<keyword evidence="3" id="KW-1185">Reference proteome</keyword>
<gene>
    <name evidence="2" type="ORF">Fcan01_01823</name>
</gene>
<accession>A0A226EYU7</accession>
<evidence type="ECO:0000313" key="3">
    <source>
        <dbReference type="Proteomes" id="UP000198287"/>
    </source>
</evidence>
<name>A0A226EYU7_FOLCA</name>
<proteinExistence type="predicted"/>
<protein>
    <submittedName>
        <fullName evidence="2">Uncharacterized protein</fullName>
    </submittedName>
</protein>
<feature type="region of interest" description="Disordered" evidence="1">
    <location>
        <begin position="104"/>
        <end position="175"/>
    </location>
</feature>
<dbReference type="Proteomes" id="UP000198287">
    <property type="component" value="Unassembled WGS sequence"/>
</dbReference>
<organism evidence="2 3">
    <name type="scientific">Folsomia candida</name>
    <name type="common">Springtail</name>
    <dbReference type="NCBI Taxonomy" id="158441"/>
    <lineage>
        <taxon>Eukaryota</taxon>
        <taxon>Metazoa</taxon>
        <taxon>Ecdysozoa</taxon>
        <taxon>Arthropoda</taxon>
        <taxon>Hexapoda</taxon>
        <taxon>Collembola</taxon>
        <taxon>Entomobryomorpha</taxon>
        <taxon>Isotomoidea</taxon>
        <taxon>Isotomidae</taxon>
        <taxon>Proisotominae</taxon>
        <taxon>Folsomia</taxon>
    </lineage>
</organism>
<comment type="caution">
    <text evidence="2">The sequence shown here is derived from an EMBL/GenBank/DDBJ whole genome shotgun (WGS) entry which is preliminary data.</text>
</comment>
<feature type="compositionally biased region" description="Low complexity" evidence="1">
    <location>
        <begin position="105"/>
        <end position="142"/>
    </location>
</feature>
<evidence type="ECO:0000313" key="2">
    <source>
        <dbReference type="EMBL" id="OXA62380.1"/>
    </source>
</evidence>
<feature type="region of interest" description="Disordered" evidence="1">
    <location>
        <begin position="203"/>
        <end position="225"/>
    </location>
</feature>
<dbReference type="AlphaFoldDB" id="A0A226EYU7"/>
<sequence length="225" mass="24408">MLWMIWSGCCNCRWSNKQSQSRADNNCTRMSMGETEKRVASWEHYGRRRWISPTQAEKQYAWCQPLPRAPLSKPTEEKRELIIDLLSNNVSHVALRIDLVGGVDSSSPSISNGKGSSSSSYNSSHVNSSTANNSGSGETNNVGTGGVGSNSEPDVGFCLADDTPRETYPSLDDTNGLQTKENVLAAAGGWQKKTARSFRTGMGSRIPLLRHPPSPSSQAAKQGSK</sequence>
<evidence type="ECO:0000256" key="1">
    <source>
        <dbReference type="SAM" id="MobiDB-lite"/>
    </source>
</evidence>
<dbReference type="EMBL" id="LNIX01000001">
    <property type="protein sequence ID" value="OXA62380.1"/>
    <property type="molecule type" value="Genomic_DNA"/>
</dbReference>
<feature type="compositionally biased region" description="Polar residues" evidence="1">
    <location>
        <begin position="216"/>
        <end position="225"/>
    </location>
</feature>